<dbReference type="GO" id="GO:0016020">
    <property type="term" value="C:membrane"/>
    <property type="evidence" value="ECO:0007669"/>
    <property type="project" value="UniProtKB-SubCell"/>
</dbReference>
<evidence type="ECO:0000256" key="1">
    <source>
        <dbReference type="ARBA" id="ARBA00004141"/>
    </source>
</evidence>
<reference evidence="6 7" key="2">
    <citation type="submission" date="2018-11" db="EMBL/GenBank/DDBJ databases">
        <authorList>
            <consortium name="Pathogen Informatics"/>
        </authorList>
    </citation>
    <scope>NUCLEOTIDE SEQUENCE [LARGE SCALE GENOMIC DNA]</scope>
</reference>
<evidence type="ECO:0000313" key="7">
    <source>
        <dbReference type="Proteomes" id="UP000276776"/>
    </source>
</evidence>
<dbReference type="InterPro" id="IPR006214">
    <property type="entry name" value="Bax_inhibitor_1-related"/>
</dbReference>
<reference evidence="8" key="1">
    <citation type="submission" date="2017-02" db="UniProtKB">
        <authorList>
            <consortium name="WormBaseParasite"/>
        </authorList>
    </citation>
    <scope>IDENTIFICATION</scope>
</reference>
<comment type="subcellular location">
    <subcellularLocation>
        <location evidence="1">Membrane</location>
        <topology evidence="1">Multi-pass membrane protein</topology>
    </subcellularLocation>
</comment>
<evidence type="ECO:0000256" key="2">
    <source>
        <dbReference type="ARBA" id="ARBA00022692"/>
    </source>
</evidence>
<dbReference type="Proteomes" id="UP000276776">
    <property type="component" value="Unassembled WGS sequence"/>
</dbReference>
<sequence>MTTTPLLQAEEDVELANYPDLPSYDEALSRSKTDQGNPGNHFRTIGTDFAKGTANLSAVALSNITVRLGILFLGFLRKVFGILSFQLLITAIFCTSLYVTPEVRLFLQQQSWILILSVMGSFILLFAMFINARRTPLNYFLLILWTIAQSVTVGTAVSFFEAKIVIQAVILTALTVISLFIYTLQSQCDFRKHWAALFSVSTVFLIACLANVNIYSLTKLIF</sequence>
<organism evidence="8">
    <name type="scientific">Thelazia callipaeda</name>
    <name type="common">Oriental eyeworm</name>
    <name type="synonym">Parasitic nematode</name>
    <dbReference type="NCBI Taxonomy" id="103827"/>
    <lineage>
        <taxon>Eukaryota</taxon>
        <taxon>Metazoa</taxon>
        <taxon>Ecdysozoa</taxon>
        <taxon>Nematoda</taxon>
        <taxon>Chromadorea</taxon>
        <taxon>Rhabditida</taxon>
        <taxon>Spirurina</taxon>
        <taxon>Spiruromorpha</taxon>
        <taxon>Thelazioidea</taxon>
        <taxon>Thelaziidae</taxon>
        <taxon>Thelazia</taxon>
    </lineage>
</organism>
<keyword evidence="3 5" id="KW-1133">Transmembrane helix</keyword>
<gene>
    <name evidence="6" type="ORF">TCLT_LOCUS1487</name>
</gene>
<evidence type="ECO:0000256" key="4">
    <source>
        <dbReference type="ARBA" id="ARBA00023136"/>
    </source>
</evidence>
<dbReference type="EMBL" id="UYYF01000196">
    <property type="protein sequence ID" value="VDM96963.1"/>
    <property type="molecule type" value="Genomic_DNA"/>
</dbReference>
<evidence type="ECO:0000313" key="8">
    <source>
        <dbReference type="WBParaSite" id="TCLT_0000148601-mRNA-1"/>
    </source>
</evidence>
<comment type="similarity">
    <text evidence="5">Belongs to the BI1 family.</text>
</comment>
<evidence type="ECO:0000256" key="3">
    <source>
        <dbReference type="ARBA" id="ARBA00022989"/>
    </source>
</evidence>
<dbReference type="PANTHER" id="PTHR23291">
    <property type="entry name" value="BAX INHIBITOR-RELATED"/>
    <property type="match status" value="1"/>
</dbReference>
<dbReference type="Pfam" id="PF01027">
    <property type="entry name" value="Bax1-I"/>
    <property type="match status" value="1"/>
</dbReference>
<feature type="transmembrane region" description="Helical" evidence="5">
    <location>
        <begin position="79"/>
        <end position="99"/>
    </location>
</feature>
<dbReference type="PANTHER" id="PTHR23291:SF50">
    <property type="entry name" value="PROTEIN LIFEGUARD 4"/>
    <property type="match status" value="1"/>
</dbReference>
<evidence type="ECO:0000256" key="5">
    <source>
        <dbReference type="RuleBase" id="RU004379"/>
    </source>
</evidence>
<dbReference type="OMA" id="QQSWILI"/>
<dbReference type="GO" id="GO:0043066">
    <property type="term" value="P:negative regulation of apoptotic process"/>
    <property type="evidence" value="ECO:0007669"/>
    <property type="project" value="TreeGrafter"/>
</dbReference>
<name>A0A0N5CMU6_THECL</name>
<proteinExistence type="inferred from homology"/>
<feature type="transmembrane region" description="Helical" evidence="5">
    <location>
        <begin position="137"/>
        <end position="158"/>
    </location>
</feature>
<evidence type="ECO:0000313" key="6">
    <source>
        <dbReference type="EMBL" id="VDM96963.1"/>
    </source>
</evidence>
<protein>
    <submittedName>
        <fullName evidence="8">Protein lifeguard 4</fullName>
    </submittedName>
</protein>
<keyword evidence="7" id="KW-1185">Reference proteome</keyword>
<dbReference type="OrthoDB" id="7933078at2759"/>
<keyword evidence="4 5" id="KW-0472">Membrane</keyword>
<dbReference type="AlphaFoldDB" id="A0A0N5CMU6"/>
<dbReference type="WBParaSite" id="TCLT_0000148601-mRNA-1">
    <property type="protein sequence ID" value="TCLT_0000148601-mRNA-1"/>
    <property type="gene ID" value="TCLT_0000148601"/>
</dbReference>
<accession>A0A0N5CMU6</accession>
<feature type="transmembrane region" description="Helical" evidence="5">
    <location>
        <begin position="164"/>
        <end position="182"/>
    </location>
</feature>
<dbReference type="STRING" id="103827.A0A0N5CMU6"/>
<keyword evidence="2 5" id="KW-0812">Transmembrane</keyword>
<feature type="transmembrane region" description="Helical" evidence="5">
    <location>
        <begin position="194"/>
        <end position="215"/>
    </location>
</feature>
<feature type="transmembrane region" description="Helical" evidence="5">
    <location>
        <begin position="111"/>
        <end position="130"/>
    </location>
</feature>